<keyword evidence="2" id="KW-1185">Reference proteome</keyword>
<accession>H2C675</accession>
<keyword evidence="1" id="KW-0648">Protein biosynthesis</keyword>
<evidence type="ECO:0000313" key="1">
    <source>
        <dbReference type="EMBL" id="EHP69302.1"/>
    </source>
</evidence>
<dbReference type="STRING" id="671065.MetMK1DRAFT_00020520"/>
<dbReference type="EMBL" id="JH597768">
    <property type="protein sequence ID" value="EHP69302.1"/>
    <property type="molecule type" value="Genomic_DNA"/>
</dbReference>
<evidence type="ECO:0000313" key="2">
    <source>
        <dbReference type="Proteomes" id="UP000003980"/>
    </source>
</evidence>
<dbReference type="RefSeq" id="WP_009073216.1">
    <property type="nucleotide sequence ID" value="NZ_JH597768.1"/>
</dbReference>
<keyword evidence="1" id="KW-0251">Elongation factor</keyword>
<gene>
    <name evidence="1" type="ORF">MetMK1DRAFT_00020520</name>
</gene>
<sequence length="168" mass="18804">MKIPLDYLCVRSGLLCDRCQGLVDSGQVEQYEIKVMEALLDLEEGQFKELKDATYYKAIRSGNLLILLVESPPSIDSSKWIKIAKALQDKLRVKVRIVEKSSSIKNSAVQLLSPARVLGVNTVWLPDGSVQYVIRVAKNEKRLLPAGADELENALSKIHDTKVKIRVE</sequence>
<dbReference type="Proteomes" id="UP000003980">
    <property type="component" value="Unassembled WGS sequence"/>
</dbReference>
<name>H2C675_9CREN</name>
<dbReference type="AlphaFoldDB" id="H2C675"/>
<reference evidence="1 2" key="1">
    <citation type="submission" date="2012-01" db="EMBL/GenBank/DDBJ databases">
        <title>Improved High-Quality Draft sequence of Metallosphaera yellowstonensis MK1.</title>
        <authorList>
            <consortium name="US DOE Joint Genome Institute"/>
            <person name="Lucas S."/>
            <person name="Han J."/>
            <person name="Cheng J.-F."/>
            <person name="Goodwin L."/>
            <person name="Pitluck S."/>
            <person name="Peters L."/>
            <person name="Teshima H."/>
            <person name="Detter J.C."/>
            <person name="Han C."/>
            <person name="Tapia R."/>
            <person name="Land M."/>
            <person name="Hauser L."/>
            <person name="Kyrpides N."/>
            <person name="Kozubal M."/>
            <person name="Macur R.E."/>
            <person name="Jay Z."/>
            <person name="Inskeep W."/>
            <person name="Woyke T."/>
        </authorList>
    </citation>
    <scope>NUCLEOTIDE SEQUENCE [LARGE SCALE GENOMIC DNA]</scope>
    <source>
        <strain evidence="1 2">MK1</strain>
    </source>
</reference>
<dbReference type="OrthoDB" id="4111at2157"/>
<dbReference type="eggNOG" id="arCOG01761">
    <property type="taxonomic scope" value="Archaea"/>
</dbReference>
<dbReference type="NCBIfam" id="NF005013">
    <property type="entry name" value="PRK06418.1"/>
    <property type="match status" value="1"/>
</dbReference>
<protein>
    <submittedName>
        <fullName evidence="1">Transcription elongation factor</fullName>
    </submittedName>
</protein>
<dbReference type="GO" id="GO:0003746">
    <property type="term" value="F:translation elongation factor activity"/>
    <property type="evidence" value="ECO:0007669"/>
    <property type="project" value="UniProtKB-KW"/>
</dbReference>
<dbReference type="HOGENOM" id="CLU_132460_1_0_2"/>
<organism evidence="1 2">
    <name type="scientific">Metallosphaera yellowstonensis MK1</name>
    <dbReference type="NCBI Taxonomy" id="671065"/>
    <lineage>
        <taxon>Archaea</taxon>
        <taxon>Thermoproteota</taxon>
        <taxon>Thermoprotei</taxon>
        <taxon>Sulfolobales</taxon>
        <taxon>Sulfolobaceae</taxon>
        <taxon>Metallosphaera</taxon>
    </lineage>
</organism>
<proteinExistence type="predicted"/>